<evidence type="ECO:0000313" key="2">
    <source>
        <dbReference type="EMBL" id="TMQ62841.1"/>
    </source>
</evidence>
<sequence>MKMVVAALILIASSPAMAAPSSAGRPTVAAAPDKADPPFARVYLAVRGCMSCSHCRTAIRQMVRSNAGGGEARLGEDQVEVRYATPRAVPLRDVIRSLAESRLHDLSLVDVLFEARGTIGLAEDGTATFALAETGQSFPLVIDRAIARPAGGMPVRLTAVVDGWRKKGTLSLSAREIRPAG</sequence>
<organism evidence="2 3">
    <name type="scientific">Eiseniibacteriota bacterium</name>
    <dbReference type="NCBI Taxonomy" id="2212470"/>
    <lineage>
        <taxon>Bacteria</taxon>
        <taxon>Candidatus Eiseniibacteriota</taxon>
    </lineage>
</organism>
<evidence type="ECO:0000313" key="3">
    <source>
        <dbReference type="Proteomes" id="UP000317691"/>
    </source>
</evidence>
<keyword evidence="1" id="KW-0732">Signal</keyword>
<protein>
    <recommendedName>
        <fullName evidence="4">HMA domain-containing protein</fullName>
    </recommendedName>
</protein>
<feature type="signal peptide" evidence="1">
    <location>
        <begin position="1"/>
        <end position="18"/>
    </location>
</feature>
<feature type="chain" id="PRO_5022031863" description="HMA domain-containing protein" evidence="1">
    <location>
        <begin position="19"/>
        <end position="181"/>
    </location>
</feature>
<gene>
    <name evidence="2" type="ORF">E6K79_11310</name>
</gene>
<comment type="caution">
    <text evidence="2">The sequence shown here is derived from an EMBL/GenBank/DDBJ whole genome shotgun (WGS) entry which is preliminary data.</text>
</comment>
<evidence type="ECO:0008006" key="4">
    <source>
        <dbReference type="Google" id="ProtNLM"/>
    </source>
</evidence>
<dbReference type="Proteomes" id="UP000317691">
    <property type="component" value="Unassembled WGS sequence"/>
</dbReference>
<proteinExistence type="predicted"/>
<dbReference type="AlphaFoldDB" id="A0A538TGW3"/>
<accession>A0A538TGW3</accession>
<name>A0A538TGW3_UNCEI</name>
<evidence type="ECO:0000256" key="1">
    <source>
        <dbReference type="SAM" id="SignalP"/>
    </source>
</evidence>
<dbReference type="EMBL" id="VBOZ01000035">
    <property type="protein sequence ID" value="TMQ62841.1"/>
    <property type="molecule type" value="Genomic_DNA"/>
</dbReference>
<reference evidence="2 3" key="1">
    <citation type="journal article" date="2019" name="Nat. Microbiol.">
        <title>Mediterranean grassland soil C-N compound turnover is dependent on rainfall and depth, and is mediated by genomically divergent microorganisms.</title>
        <authorList>
            <person name="Diamond S."/>
            <person name="Andeer P.F."/>
            <person name="Li Z."/>
            <person name="Crits-Christoph A."/>
            <person name="Burstein D."/>
            <person name="Anantharaman K."/>
            <person name="Lane K.R."/>
            <person name="Thomas B.C."/>
            <person name="Pan C."/>
            <person name="Northen T.R."/>
            <person name="Banfield J.F."/>
        </authorList>
    </citation>
    <scope>NUCLEOTIDE SEQUENCE [LARGE SCALE GENOMIC DNA]</scope>
    <source>
        <strain evidence="2">WS_9</strain>
    </source>
</reference>